<keyword evidence="2" id="KW-0732">Signal</keyword>
<dbReference type="RefSeq" id="WP_133879712.1">
    <property type="nucleotide sequence ID" value="NZ_MWIN01000022.1"/>
</dbReference>
<feature type="compositionally biased region" description="Polar residues" evidence="1">
    <location>
        <begin position="360"/>
        <end position="372"/>
    </location>
</feature>
<evidence type="ECO:0000313" key="4">
    <source>
        <dbReference type="Proteomes" id="UP000295341"/>
    </source>
</evidence>
<evidence type="ECO:0000256" key="2">
    <source>
        <dbReference type="SAM" id="SignalP"/>
    </source>
</evidence>
<proteinExistence type="predicted"/>
<protein>
    <submittedName>
        <fullName evidence="3">Uncharacterized protein</fullName>
    </submittedName>
</protein>
<evidence type="ECO:0000256" key="1">
    <source>
        <dbReference type="SAM" id="MobiDB-lite"/>
    </source>
</evidence>
<organism evidence="3 4">
    <name type="scientific">Panacagrimonas perspica</name>
    <dbReference type="NCBI Taxonomy" id="381431"/>
    <lineage>
        <taxon>Bacteria</taxon>
        <taxon>Pseudomonadati</taxon>
        <taxon>Pseudomonadota</taxon>
        <taxon>Gammaproteobacteria</taxon>
        <taxon>Nevskiales</taxon>
        <taxon>Nevskiaceae</taxon>
        <taxon>Panacagrimonas</taxon>
    </lineage>
</organism>
<dbReference type="OrthoDB" id="9815868at2"/>
<accession>A0A4S3K1E4</accession>
<keyword evidence="4" id="KW-1185">Reference proteome</keyword>
<name>A0A4S3K1E4_9GAMM</name>
<feature type="signal peptide" evidence="2">
    <location>
        <begin position="1"/>
        <end position="28"/>
    </location>
</feature>
<feature type="region of interest" description="Disordered" evidence="1">
    <location>
        <begin position="351"/>
        <end position="380"/>
    </location>
</feature>
<evidence type="ECO:0000313" key="3">
    <source>
        <dbReference type="EMBL" id="TDU31095.1"/>
    </source>
</evidence>
<dbReference type="AlphaFoldDB" id="A0A4S3K1E4"/>
<sequence>MNVSTSFRRTAFAVAALASFAFGPSASAEGFSGGVFVAAGDVDGDGAYRGGVKIAVSDVNYIGRDGNWFNPSNWSSGRVPGAGDNVILDGNDYVLIDGGADPSATRVSFGDLVVSSVAVLEVRNGAIVQTRSQVLKDDGQIIFRASGDVGESLIVDRSCTDCVLVQNPNQKSKRIVVLQSSVTTDMGLGGTEPATLTRDASGQMQLAAGRGHYSTLTVDTAVIDGDLKLSTYYGFSPMPGDQYQIITVNGRRTGEFIGVPEGGYVGCTENHVGLRLSYEGGDGNDIVISAEQTDPATCLLLPAVQKVREAAARLNVQARIDKLPLAAAVEQGVAQTREHILLARQIGVPSATDGAAETAKGTTKLPSPTTPISGPKPPKK</sequence>
<comment type="caution">
    <text evidence="3">The sequence shown here is derived from an EMBL/GenBank/DDBJ whole genome shotgun (WGS) entry which is preliminary data.</text>
</comment>
<reference evidence="3 4" key="1">
    <citation type="submission" date="2019-03" db="EMBL/GenBank/DDBJ databases">
        <title>Genomic Encyclopedia of Type Strains, Phase IV (KMG-IV): sequencing the most valuable type-strain genomes for metagenomic binning, comparative biology and taxonomic classification.</title>
        <authorList>
            <person name="Goeker M."/>
        </authorList>
    </citation>
    <scope>NUCLEOTIDE SEQUENCE [LARGE SCALE GENOMIC DNA]</scope>
    <source>
        <strain evidence="3 4">DSM 26377</strain>
    </source>
</reference>
<dbReference type="EMBL" id="SOBT01000008">
    <property type="protein sequence ID" value="TDU31095.1"/>
    <property type="molecule type" value="Genomic_DNA"/>
</dbReference>
<dbReference type="Proteomes" id="UP000295341">
    <property type="component" value="Unassembled WGS sequence"/>
</dbReference>
<feature type="chain" id="PRO_5030100151" evidence="2">
    <location>
        <begin position="29"/>
        <end position="380"/>
    </location>
</feature>
<gene>
    <name evidence="3" type="ORF">DFR24_0454</name>
</gene>